<dbReference type="InterPro" id="IPR021899">
    <property type="entry name" value="DUF3511"/>
</dbReference>
<proteinExistence type="predicted"/>
<dbReference type="AlphaFoldDB" id="A0ABC9EP00"/>
<sequence length="78" mass="8969">MAPSYRPYAGGGEEHGDDAQAAQRKKRRWVWGPGDPAEMKRRRRVAGYKAYAVEGKLKASIRRGLRWMKAKCERIIHT</sequence>
<evidence type="ECO:0000313" key="2">
    <source>
        <dbReference type="EMBL" id="CAL5060912.1"/>
    </source>
</evidence>
<reference evidence="3" key="1">
    <citation type="submission" date="2024-06" db="EMBL/GenBank/DDBJ databases">
        <authorList>
            <person name="Ryan C."/>
        </authorList>
    </citation>
    <scope>NUCLEOTIDE SEQUENCE [LARGE SCALE GENOMIC DNA]</scope>
</reference>
<gene>
    <name evidence="2" type="ORF">URODEC1_LOCUS97416</name>
</gene>
<protein>
    <recommendedName>
        <fullName evidence="4">DUF3511 domain protein</fullName>
    </recommendedName>
</protein>
<accession>A0ABC9EP00</accession>
<reference evidence="2 3" key="2">
    <citation type="submission" date="2024-10" db="EMBL/GenBank/DDBJ databases">
        <authorList>
            <person name="Ryan C."/>
        </authorList>
    </citation>
    <scope>NUCLEOTIDE SEQUENCE [LARGE SCALE GENOMIC DNA]</scope>
</reference>
<keyword evidence="3" id="KW-1185">Reference proteome</keyword>
<dbReference type="Proteomes" id="UP001497457">
    <property type="component" value="Chromosome 5rd"/>
</dbReference>
<organism evidence="2 3">
    <name type="scientific">Urochloa decumbens</name>
    <dbReference type="NCBI Taxonomy" id="240449"/>
    <lineage>
        <taxon>Eukaryota</taxon>
        <taxon>Viridiplantae</taxon>
        <taxon>Streptophyta</taxon>
        <taxon>Embryophyta</taxon>
        <taxon>Tracheophyta</taxon>
        <taxon>Spermatophyta</taxon>
        <taxon>Magnoliopsida</taxon>
        <taxon>Liliopsida</taxon>
        <taxon>Poales</taxon>
        <taxon>Poaceae</taxon>
        <taxon>PACMAD clade</taxon>
        <taxon>Panicoideae</taxon>
        <taxon>Panicodae</taxon>
        <taxon>Paniceae</taxon>
        <taxon>Melinidinae</taxon>
        <taxon>Urochloa</taxon>
    </lineage>
</organism>
<evidence type="ECO:0000313" key="3">
    <source>
        <dbReference type="Proteomes" id="UP001497457"/>
    </source>
</evidence>
<name>A0ABC9EP00_9POAL</name>
<dbReference type="EMBL" id="OZ075115">
    <property type="protein sequence ID" value="CAL5060912.1"/>
    <property type="molecule type" value="Genomic_DNA"/>
</dbReference>
<feature type="region of interest" description="Disordered" evidence="1">
    <location>
        <begin position="1"/>
        <end position="36"/>
    </location>
</feature>
<evidence type="ECO:0008006" key="4">
    <source>
        <dbReference type="Google" id="ProtNLM"/>
    </source>
</evidence>
<evidence type="ECO:0000256" key="1">
    <source>
        <dbReference type="SAM" id="MobiDB-lite"/>
    </source>
</evidence>
<dbReference type="PANTHER" id="PTHR33193:SF27">
    <property type="entry name" value="OS07G0690200 PROTEIN"/>
    <property type="match status" value="1"/>
</dbReference>
<dbReference type="PANTHER" id="PTHR33193">
    <property type="entry name" value="DOMAIN PROTEIN, PUTATIVE (DUF3511)-RELATED"/>
    <property type="match status" value="1"/>
</dbReference>
<dbReference type="Pfam" id="PF12023">
    <property type="entry name" value="DUF3511"/>
    <property type="match status" value="1"/>
</dbReference>